<feature type="transmembrane region" description="Helical" evidence="2">
    <location>
        <begin position="99"/>
        <end position="124"/>
    </location>
</feature>
<feature type="region of interest" description="Disordered" evidence="1">
    <location>
        <begin position="162"/>
        <end position="189"/>
    </location>
</feature>
<gene>
    <name evidence="3" type="ORF">AUP44_13540</name>
</gene>
<reference evidence="3 4" key="1">
    <citation type="submission" date="2015-12" db="EMBL/GenBank/DDBJ databases">
        <title>Genome sequence of Tistrella mobilis MCCC 1A02139.</title>
        <authorList>
            <person name="Lu L."/>
            <person name="Lai Q."/>
            <person name="Shao Z."/>
            <person name="Qian P."/>
        </authorList>
    </citation>
    <scope>NUCLEOTIDE SEQUENCE [LARGE SCALE GENOMIC DNA]</scope>
    <source>
        <strain evidence="3 4">MCCC 1A02139</strain>
    </source>
</reference>
<organism evidence="3 4">
    <name type="scientific">Tistrella mobilis</name>
    <dbReference type="NCBI Taxonomy" id="171437"/>
    <lineage>
        <taxon>Bacteria</taxon>
        <taxon>Pseudomonadati</taxon>
        <taxon>Pseudomonadota</taxon>
        <taxon>Alphaproteobacteria</taxon>
        <taxon>Geminicoccales</taxon>
        <taxon>Geminicoccaceae</taxon>
        <taxon>Tistrella</taxon>
    </lineage>
</organism>
<dbReference type="EMBL" id="LPZR01000202">
    <property type="protein sequence ID" value="KYO50280.1"/>
    <property type="molecule type" value="Genomic_DNA"/>
</dbReference>
<sequence length="189" mass="20120">MSTSRLDTPLLGAIAGVMATVAMTAAMRRMRPLLPEEDSYPLPPREIIDRTAGRPGEGKAGTGRADDEQARRRQTLLAHFAFGAASGAVFALLRPRGGLAAGAGYGVAVWAASYLGWIPAARILKPATRHPRRRNLLMIAAHLVWGASLAKGLEDLDRAEGELFEGAPRPHPDQPGQAHNRAGPTIRPA</sequence>
<dbReference type="OrthoDB" id="6165073at2"/>
<keyword evidence="2" id="KW-0472">Membrane</keyword>
<feature type="transmembrane region" description="Helical" evidence="2">
    <location>
        <begin position="76"/>
        <end position="93"/>
    </location>
</feature>
<evidence type="ECO:0000313" key="3">
    <source>
        <dbReference type="EMBL" id="KYO50280.1"/>
    </source>
</evidence>
<keyword evidence="2" id="KW-0812">Transmembrane</keyword>
<evidence type="ECO:0000256" key="2">
    <source>
        <dbReference type="SAM" id="Phobius"/>
    </source>
</evidence>
<accession>A0A162K195</accession>
<feature type="region of interest" description="Disordered" evidence="1">
    <location>
        <begin position="35"/>
        <end position="69"/>
    </location>
</feature>
<proteinExistence type="predicted"/>
<evidence type="ECO:0000313" key="4">
    <source>
        <dbReference type="Proteomes" id="UP000075787"/>
    </source>
</evidence>
<dbReference type="Proteomes" id="UP000075787">
    <property type="component" value="Unassembled WGS sequence"/>
</dbReference>
<dbReference type="RefSeq" id="WP_062768424.1">
    <property type="nucleotide sequence ID" value="NZ_CP121045.1"/>
</dbReference>
<comment type="caution">
    <text evidence="3">The sequence shown here is derived from an EMBL/GenBank/DDBJ whole genome shotgun (WGS) entry which is preliminary data.</text>
</comment>
<keyword evidence="2" id="KW-1133">Transmembrane helix</keyword>
<evidence type="ECO:0000256" key="1">
    <source>
        <dbReference type="SAM" id="MobiDB-lite"/>
    </source>
</evidence>
<protein>
    <recommendedName>
        <fullName evidence="5">DUF1440 domain-containing protein</fullName>
    </recommendedName>
</protein>
<name>A0A162K195_9PROT</name>
<dbReference type="GeneID" id="97241399"/>
<feature type="transmembrane region" description="Helical" evidence="2">
    <location>
        <begin position="6"/>
        <end position="26"/>
    </location>
</feature>
<evidence type="ECO:0008006" key="5">
    <source>
        <dbReference type="Google" id="ProtNLM"/>
    </source>
</evidence>
<dbReference type="AlphaFoldDB" id="A0A162K195"/>